<evidence type="ECO:0008006" key="3">
    <source>
        <dbReference type="Google" id="ProtNLM"/>
    </source>
</evidence>
<keyword evidence="1" id="KW-0472">Membrane</keyword>
<gene>
    <name evidence="2" type="ORF">IMF26_02870</name>
</gene>
<keyword evidence="1" id="KW-1133">Transmembrane helix</keyword>
<evidence type="ECO:0000313" key="2">
    <source>
        <dbReference type="EMBL" id="QUL99027.1"/>
    </source>
</evidence>
<evidence type="ECO:0000256" key="1">
    <source>
        <dbReference type="SAM" id="Phobius"/>
    </source>
</evidence>
<accession>A0AAT9LD57</accession>
<feature type="transmembrane region" description="Helical" evidence="1">
    <location>
        <begin position="21"/>
        <end position="44"/>
    </location>
</feature>
<protein>
    <recommendedName>
        <fullName evidence="3">DedA family protein</fullName>
    </recommendedName>
</protein>
<keyword evidence="1" id="KW-0812">Transmembrane</keyword>
<reference evidence="2" key="1">
    <citation type="submission" date="2020-10" db="EMBL/GenBank/DDBJ databases">
        <authorList>
            <person name="Kadnikov V."/>
            <person name="Beletsky A.V."/>
            <person name="Mardanov A.V."/>
            <person name="Karnachuk O.V."/>
            <person name="Ravin N.V."/>
        </authorList>
    </citation>
    <scope>NUCLEOTIDE SEQUENCE</scope>
    <source>
        <strain evidence="2">Bu02</strain>
    </source>
</reference>
<feature type="transmembrane region" description="Helical" evidence="1">
    <location>
        <begin position="154"/>
        <end position="175"/>
    </location>
</feature>
<organism evidence="2">
    <name type="scientific">Candidatus Fermentithermobacillus carboniphilus</name>
    <dbReference type="NCBI Taxonomy" id="3085328"/>
    <lineage>
        <taxon>Bacteria</taxon>
        <taxon>Bacillati</taxon>
        <taxon>Bacillota</taxon>
        <taxon>Candidatus Fermentithermobacillia</taxon>
        <taxon>Candidatus Fermentithermobacillales</taxon>
        <taxon>Candidatus Fermentithermobacillaceae</taxon>
        <taxon>Candidatus Fermentithermobacillus</taxon>
    </lineage>
</organism>
<feature type="transmembrane region" description="Helical" evidence="1">
    <location>
        <begin position="187"/>
        <end position="211"/>
    </location>
</feature>
<dbReference type="AlphaFoldDB" id="A0AAT9LD57"/>
<proteinExistence type="predicted"/>
<sequence>MRGLDMAMLQDPRAQWAFLSLGFFLVAIGIPISSFGLFALLAGLTLAHGVLWHDSAFLAGTATALGHASSYFLFRFFGKKALPRIRNLWPNNARLIDRIVRILHHGHARNASCYRTRTGALKFLPFLLALRWIGGGYSQVFWALGILERPPRPWFYALVVNDFAWTFFWTYFFVFLSEKVPAVTSSLSRAGAALVGLTVVISAAAVLRVLVKTRGPVT</sequence>
<feature type="transmembrane region" description="Helical" evidence="1">
    <location>
        <begin position="123"/>
        <end position="142"/>
    </location>
</feature>
<reference evidence="2" key="2">
    <citation type="journal article" date="2023" name="Biology">
        <title>Prokaryotic Life Associated with Coal-Fire Gas Vents Revealed by Metagenomics.</title>
        <authorList>
            <person name="Kadnikov V.V."/>
            <person name="Mardanov A.V."/>
            <person name="Beletsky A.V."/>
            <person name="Karnachuk O.V."/>
            <person name="Ravin N.V."/>
        </authorList>
    </citation>
    <scope>NUCLEOTIDE SEQUENCE</scope>
    <source>
        <strain evidence="2">Bu02</strain>
    </source>
</reference>
<feature type="transmembrane region" description="Helical" evidence="1">
    <location>
        <begin position="56"/>
        <end position="77"/>
    </location>
</feature>
<name>A0AAT9LD57_9FIRM</name>
<dbReference type="EMBL" id="CP062796">
    <property type="protein sequence ID" value="QUL99027.1"/>
    <property type="molecule type" value="Genomic_DNA"/>
</dbReference>
<dbReference type="KEGG" id="fcz:IMF26_02870"/>